<dbReference type="InterPro" id="IPR021858">
    <property type="entry name" value="Fun_TF"/>
</dbReference>
<evidence type="ECO:0000256" key="3">
    <source>
        <dbReference type="ARBA" id="ARBA00023125"/>
    </source>
</evidence>
<dbReference type="SUPFAM" id="SSF57701">
    <property type="entry name" value="Zn2/Cys6 DNA-binding domain"/>
    <property type="match status" value="1"/>
</dbReference>
<sequence>MENISPPPDTNTQQPQRLMFEQTEQHPWLPDNVDFDAWSFSNLPGDTYAVPFLDFSYLPPDHHYSPQPPQKRRRGRPYTAFADVCQLPKGCLTCRDRKIKCDGGRPVCSNCEKSRHYACRGYLDFDAAKSKARIATHDVHTTALSDAPDTALAQSPIPFQQQFHAGTRSPGEKYAVHQSKVRSPLHVGGRSQSTPSNVTATEDGQPTSWEDLIPRSEIQSERLDNDGAPSHTALTLVDNQLDNQNEQATVGSDYKDYDLLLHYKKVVCHIMMPTIDIVRNPWLQIYLPMAMRDPPTASQLALRYALMSVAAYNLAQADDPRAHKDDQRAVHYRSKAAEILKDLVHSCMEEKDTSDRCASLAAAMSLISTDVFGDDGFDCNVNVNMAKRIVQKTGGERFWTSTHETSVLYQIFRCYDMVASTTRSGPNDPSSQNSSQKSTGSVASDQSESPSDESANEGLLDAATLREDVFPYQGHYILDTTFGIGLRTMSLLHRTIRLSMLCAQHKARSSRWPDDLSQDVEALRNQLHRIAENPASFIPSVSGHQMVPRLDSRECRATVASLGSSTQPRSLFPGVICDELMENHQWAFHYAVIVYYYRVFSTLSAALQQQQQQHNIIEADNSDANCQRYVDKILERLENIDCLTRGTDVRPANTLWPAFVAAAEAVNVDLRHRALLWFSRAARQGIGNIPRAKHLTMEIWRRVDRQLPPDEPSSSFSSNQGLGPVDWREVMEELGSLIMLT</sequence>
<keyword evidence="2" id="KW-0805">Transcription regulation</keyword>
<dbReference type="GO" id="GO:0008270">
    <property type="term" value="F:zinc ion binding"/>
    <property type="evidence" value="ECO:0007669"/>
    <property type="project" value="InterPro"/>
</dbReference>
<dbReference type="Proteomes" id="UP001172681">
    <property type="component" value="Unassembled WGS sequence"/>
</dbReference>
<feature type="region of interest" description="Disordered" evidence="6">
    <location>
        <begin position="422"/>
        <end position="456"/>
    </location>
</feature>
<evidence type="ECO:0000256" key="5">
    <source>
        <dbReference type="ARBA" id="ARBA00023242"/>
    </source>
</evidence>
<keyword evidence="5" id="KW-0539">Nucleus</keyword>
<dbReference type="PANTHER" id="PTHR37534:SF20">
    <property type="entry name" value="PRO1A C6 ZINK-FINGER PROTEIN"/>
    <property type="match status" value="1"/>
</dbReference>
<evidence type="ECO:0000256" key="4">
    <source>
        <dbReference type="ARBA" id="ARBA00023163"/>
    </source>
</evidence>
<dbReference type="GO" id="GO:0000981">
    <property type="term" value="F:DNA-binding transcription factor activity, RNA polymerase II-specific"/>
    <property type="evidence" value="ECO:0007669"/>
    <property type="project" value="InterPro"/>
</dbReference>
<dbReference type="EMBL" id="JAPDRN010000004">
    <property type="protein sequence ID" value="KAJ9645493.1"/>
    <property type="molecule type" value="Genomic_DNA"/>
</dbReference>
<dbReference type="AlphaFoldDB" id="A0AA38YDW0"/>
<name>A0AA38YDW0_9EURO</name>
<dbReference type="SMART" id="SM00066">
    <property type="entry name" value="GAL4"/>
    <property type="match status" value="1"/>
</dbReference>
<comment type="caution">
    <text evidence="8">The sequence shown here is derived from an EMBL/GenBank/DDBJ whole genome shotgun (WGS) entry which is preliminary data.</text>
</comment>
<keyword evidence="3" id="KW-0238">DNA-binding</keyword>
<feature type="compositionally biased region" description="Low complexity" evidence="6">
    <location>
        <begin position="424"/>
        <end position="441"/>
    </location>
</feature>
<dbReference type="Pfam" id="PF11951">
    <property type="entry name" value="Fungal_trans_2"/>
    <property type="match status" value="1"/>
</dbReference>
<protein>
    <recommendedName>
        <fullName evidence="7">Zn(2)-C6 fungal-type domain-containing protein</fullName>
    </recommendedName>
</protein>
<evidence type="ECO:0000256" key="2">
    <source>
        <dbReference type="ARBA" id="ARBA00023015"/>
    </source>
</evidence>
<evidence type="ECO:0000256" key="1">
    <source>
        <dbReference type="ARBA" id="ARBA00004123"/>
    </source>
</evidence>
<keyword evidence="9" id="KW-1185">Reference proteome</keyword>
<evidence type="ECO:0000256" key="6">
    <source>
        <dbReference type="SAM" id="MobiDB-lite"/>
    </source>
</evidence>
<dbReference type="Pfam" id="PF00172">
    <property type="entry name" value="Zn_clus"/>
    <property type="match status" value="1"/>
</dbReference>
<dbReference type="CDD" id="cd00067">
    <property type="entry name" value="GAL4"/>
    <property type="match status" value="1"/>
</dbReference>
<proteinExistence type="predicted"/>
<dbReference type="GO" id="GO:0005634">
    <property type="term" value="C:nucleus"/>
    <property type="evidence" value="ECO:0007669"/>
    <property type="project" value="UniProtKB-SubCell"/>
</dbReference>
<keyword evidence="4" id="KW-0804">Transcription</keyword>
<evidence type="ECO:0000313" key="9">
    <source>
        <dbReference type="Proteomes" id="UP001172681"/>
    </source>
</evidence>
<evidence type="ECO:0000259" key="7">
    <source>
        <dbReference type="PROSITE" id="PS50048"/>
    </source>
</evidence>
<dbReference type="InterPro" id="IPR001138">
    <property type="entry name" value="Zn2Cys6_DnaBD"/>
</dbReference>
<dbReference type="Gene3D" id="4.10.240.10">
    <property type="entry name" value="Zn(2)-C6 fungal-type DNA-binding domain"/>
    <property type="match status" value="1"/>
</dbReference>
<dbReference type="PANTHER" id="PTHR37534">
    <property type="entry name" value="TRANSCRIPTIONAL ACTIVATOR PROTEIN UGA3"/>
    <property type="match status" value="1"/>
</dbReference>
<organism evidence="8 9">
    <name type="scientific">Knufia peltigerae</name>
    <dbReference type="NCBI Taxonomy" id="1002370"/>
    <lineage>
        <taxon>Eukaryota</taxon>
        <taxon>Fungi</taxon>
        <taxon>Dikarya</taxon>
        <taxon>Ascomycota</taxon>
        <taxon>Pezizomycotina</taxon>
        <taxon>Eurotiomycetes</taxon>
        <taxon>Chaetothyriomycetidae</taxon>
        <taxon>Chaetothyriales</taxon>
        <taxon>Trichomeriaceae</taxon>
        <taxon>Knufia</taxon>
    </lineage>
</organism>
<comment type="subcellular location">
    <subcellularLocation>
        <location evidence="1">Nucleus</location>
    </subcellularLocation>
</comment>
<accession>A0AA38YDW0</accession>
<evidence type="ECO:0000313" key="8">
    <source>
        <dbReference type="EMBL" id="KAJ9645493.1"/>
    </source>
</evidence>
<reference evidence="8" key="1">
    <citation type="submission" date="2022-10" db="EMBL/GenBank/DDBJ databases">
        <title>Culturing micro-colonial fungi from biological soil crusts in the Mojave desert and describing Neophaeococcomyces mojavensis, and introducing the new genera and species Taxawa tesnikishii.</title>
        <authorList>
            <person name="Kurbessoian T."/>
            <person name="Stajich J.E."/>
        </authorList>
    </citation>
    <scope>NUCLEOTIDE SEQUENCE</scope>
    <source>
        <strain evidence="8">TK_35</strain>
    </source>
</reference>
<dbReference type="InterPro" id="IPR036864">
    <property type="entry name" value="Zn2-C6_fun-type_DNA-bd_sf"/>
</dbReference>
<feature type="region of interest" description="Disordered" evidence="6">
    <location>
        <begin position="181"/>
        <end position="210"/>
    </location>
</feature>
<dbReference type="GO" id="GO:0003677">
    <property type="term" value="F:DNA binding"/>
    <property type="evidence" value="ECO:0007669"/>
    <property type="project" value="UniProtKB-KW"/>
</dbReference>
<gene>
    <name evidence="8" type="ORF">H2204_001073</name>
</gene>
<dbReference type="PROSITE" id="PS00463">
    <property type="entry name" value="ZN2_CY6_FUNGAL_1"/>
    <property type="match status" value="1"/>
</dbReference>
<feature type="compositionally biased region" description="Polar residues" evidence="6">
    <location>
        <begin position="190"/>
        <end position="208"/>
    </location>
</feature>
<feature type="domain" description="Zn(2)-C6 fungal-type" evidence="7">
    <location>
        <begin position="90"/>
        <end position="119"/>
    </location>
</feature>
<dbReference type="PROSITE" id="PS50048">
    <property type="entry name" value="ZN2_CY6_FUNGAL_2"/>
    <property type="match status" value="1"/>
</dbReference>